<proteinExistence type="predicted"/>
<comment type="caution">
    <text evidence="2">The sequence shown here is derived from an EMBL/GenBank/DDBJ whole genome shotgun (WGS) entry which is preliminary data.</text>
</comment>
<protein>
    <submittedName>
        <fullName evidence="2">Uncharacterized protein</fullName>
    </submittedName>
</protein>
<sequence>MSDRSRSEERCSLGNLLGAACPPKQTHETNPAADTSGRAHLATRVQQGSARVHSSDSLNQPHDIHRLGFPFPRGDETKEIGGKEGGQTI</sequence>
<dbReference type="EMBL" id="JAGKHQ010000004">
    <property type="protein sequence ID" value="KAG7517909.1"/>
    <property type="molecule type" value="Genomic_DNA"/>
</dbReference>
<evidence type="ECO:0000313" key="3">
    <source>
        <dbReference type="Proteomes" id="UP000693946"/>
    </source>
</evidence>
<gene>
    <name evidence="2" type="ORF">JOB18_019250</name>
</gene>
<organism evidence="2 3">
    <name type="scientific">Solea senegalensis</name>
    <name type="common">Senegalese sole</name>
    <dbReference type="NCBI Taxonomy" id="28829"/>
    <lineage>
        <taxon>Eukaryota</taxon>
        <taxon>Metazoa</taxon>
        <taxon>Chordata</taxon>
        <taxon>Craniata</taxon>
        <taxon>Vertebrata</taxon>
        <taxon>Euteleostomi</taxon>
        <taxon>Actinopterygii</taxon>
        <taxon>Neopterygii</taxon>
        <taxon>Teleostei</taxon>
        <taxon>Neoteleostei</taxon>
        <taxon>Acanthomorphata</taxon>
        <taxon>Carangaria</taxon>
        <taxon>Pleuronectiformes</taxon>
        <taxon>Pleuronectoidei</taxon>
        <taxon>Soleidae</taxon>
        <taxon>Solea</taxon>
    </lineage>
</organism>
<dbReference type="AlphaFoldDB" id="A0AAV6SLD4"/>
<dbReference type="PROSITE" id="PS51257">
    <property type="entry name" value="PROKAR_LIPOPROTEIN"/>
    <property type="match status" value="1"/>
</dbReference>
<feature type="region of interest" description="Disordered" evidence="1">
    <location>
        <begin position="1"/>
        <end position="89"/>
    </location>
</feature>
<reference evidence="2 3" key="1">
    <citation type="journal article" date="2021" name="Sci. Rep.">
        <title>Chromosome anchoring in Senegalese sole (Solea senegalensis) reveals sex-associated markers and genome rearrangements in flatfish.</title>
        <authorList>
            <person name="Guerrero-Cozar I."/>
            <person name="Gomez-Garrido J."/>
            <person name="Berbel C."/>
            <person name="Martinez-Blanch J.F."/>
            <person name="Alioto T."/>
            <person name="Claros M.G."/>
            <person name="Gagnaire P.A."/>
            <person name="Manchado M."/>
        </authorList>
    </citation>
    <scope>NUCLEOTIDE SEQUENCE [LARGE SCALE GENOMIC DNA]</scope>
    <source>
        <strain evidence="2">Sse05_10M</strain>
    </source>
</reference>
<accession>A0AAV6SLD4</accession>
<evidence type="ECO:0000313" key="2">
    <source>
        <dbReference type="EMBL" id="KAG7517909.1"/>
    </source>
</evidence>
<feature type="compositionally biased region" description="Basic and acidic residues" evidence="1">
    <location>
        <begin position="1"/>
        <end position="11"/>
    </location>
</feature>
<name>A0AAV6SLD4_SOLSE</name>
<keyword evidence="3" id="KW-1185">Reference proteome</keyword>
<dbReference type="Proteomes" id="UP000693946">
    <property type="component" value="Linkage Group LG12"/>
</dbReference>
<feature type="compositionally biased region" description="Basic and acidic residues" evidence="1">
    <location>
        <begin position="73"/>
        <end position="82"/>
    </location>
</feature>
<evidence type="ECO:0000256" key="1">
    <source>
        <dbReference type="SAM" id="MobiDB-lite"/>
    </source>
</evidence>